<proteinExistence type="predicted"/>
<keyword evidence="3" id="KW-0963">Cytoplasm</keyword>
<comment type="subcellular location">
    <subcellularLocation>
        <location evidence="2">Cytoplasm</location>
    </subcellularLocation>
    <subcellularLocation>
        <location evidence="1">Nucleus</location>
    </subcellularLocation>
</comment>
<evidence type="ECO:0000256" key="3">
    <source>
        <dbReference type="ARBA" id="ARBA00022490"/>
    </source>
</evidence>
<dbReference type="InterPro" id="IPR033464">
    <property type="entry name" value="CSN8_PSD8_EIF3K"/>
</dbReference>
<keyword evidence="5" id="KW-0539">Nucleus</keyword>
<accession>A0ABP0V191</accession>
<dbReference type="InterPro" id="IPR033205">
    <property type="entry name" value="COP9_CSN8"/>
</dbReference>
<organism evidence="7 8">
    <name type="scientific">Sphagnum troendelagicum</name>
    <dbReference type="NCBI Taxonomy" id="128251"/>
    <lineage>
        <taxon>Eukaryota</taxon>
        <taxon>Viridiplantae</taxon>
        <taxon>Streptophyta</taxon>
        <taxon>Embryophyta</taxon>
        <taxon>Bryophyta</taxon>
        <taxon>Sphagnophytina</taxon>
        <taxon>Sphagnopsida</taxon>
        <taxon>Sphagnales</taxon>
        <taxon>Sphagnaceae</taxon>
        <taxon>Sphagnum</taxon>
    </lineage>
</organism>
<keyword evidence="8" id="KW-1185">Reference proteome</keyword>
<evidence type="ECO:0000259" key="6">
    <source>
        <dbReference type="Pfam" id="PF10075"/>
    </source>
</evidence>
<dbReference type="Pfam" id="PF10075">
    <property type="entry name" value="CSN8_PSD8_EIF3K"/>
    <property type="match status" value="1"/>
</dbReference>
<protein>
    <recommendedName>
        <fullName evidence="6">CSN8/PSMD8/EIF3K domain-containing protein</fullName>
    </recommendedName>
</protein>
<gene>
    <name evidence="7" type="ORF">CSSPTR1EN2_LOCUS21839</name>
</gene>
<evidence type="ECO:0000313" key="7">
    <source>
        <dbReference type="EMBL" id="CAK9233926.1"/>
    </source>
</evidence>
<evidence type="ECO:0000313" key="8">
    <source>
        <dbReference type="Proteomes" id="UP001497512"/>
    </source>
</evidence>
<evidence type="ECO:0000256" key="4">
    <source>
        <dbReference type="ARBA" id="ARBA00022790"/>
    </source>
</evidence>
<dbReference type="PANTHER" id="PTHR13339">
    <property type="entry name" value="COP9 SIGNALOSOME COMPLEX SUBUNIT 8"/>
    <property type="match status" value="1"/>
</dbReference>
<sequence length="212" mass="22966">MAIPVNGSVAGSSGLSFSAVQEAIKAGLYADLANIIDTLELEVSAAGASKPQDWPYAIQILAHVFNHDLNSARFVWKRTPDAVKQSNPELVAAWKIVQCMWMHDHAGVYAALRAYSWASDVQQVVAAVGEDYSHGMLKLLSTAYSTVSVVDAAAFLGLSENDVVTFTSQQHGWVLDPATKMLTVMPMVAAATKKTDSSQLQNLTEYVFHLEH</sequence>
<dbReference type="EMBL" id="OZ019900">
    <property type="protein sequence ID" value="CAK9233926.1"/>
    <property type="molecule type" value="Genomic_DNA"/>
</dbReference>
<dbReference type="Proteomes" id="UP001497512">
    <property type="component" value="Chromosome 8"/>
</dbReference>
<dbReference type="PANTHER" id="PTHR13339:SF0">
    <property type="entry name" value="COP9 SIGNALOSOME COMPLEX SUBUNIT 8"/>
    <property type="match status" value="1"/>
</dbReference>
<name>A0ABP0V191_9BRYO</name>
<evidence type="ECO:0000256" key="1">
    <source>
        <dbReference type="ARBA" id="ARBA00004123"/>
    </source>
</evidence>
<keyword evidence="4" id="KW-0736">Signalosome</keyword>
<evidence type="ECO:0000256" key="2">
    <source>
        <dbReference type="ARBA" id="ARBA00004496"/>
    </source>
</evidence>
<evidence type="ECO:0000256" key="5">
    <source>
        <dbReference type="ARBA" id="ARBA00023242"/>
    </source>
</evidence>
<feature type="domain" description="CSN8/PSMD8/EIF3K" evidence="6">
    <location>
        <begin position="52"/>
        <end position="188"/>
    </location>
</feature>
<reference evidence="7" key="1">
    <citation type="submission" date="2024-02" db="EMBL/GenBank/DDBJ databases">
        <authorList>
            <consortium name="ELIXIR-Norway"/>
            <consortium name="Elixir Norway"/>
        </authorList>
    </citation>
    <scope>NUCLEOTIDE SEQUENCE</scope>
</reference>